<evidence type="ECO:0000313" key="2">
    <source>
        <dbReference type="WBParaSite" id="GPLIN_001586100"/>
    </source>
</evidence>
<accession>A0A183CSK3</accession>
<protein>
    <submittedName>
        <fullName evidence="2">VOC domain-containing protein</fullName>
    </submittedName>
</protein>
<dbReference type="WBParaSite" id="GPLIN_001586100">
    <property type="protein sequence ID" value="GPLIN_001586100"/>
    <property type="gene ID" value="GPLIN_001586100"/>
</dbReference>
<organism evidence="1 2">
    <name type="scientific">Globodera pallida</name>
    <name type="common">Potato cyst nematode worm</name>
    <name type="synonym">Heterodera pallida</name>
    <dbReference type="NCBI Taxonomy" id="36090"/>
    <lineage>
        <taxon>Eukaryota</taxon>
        <taxon>Metazoa</taxon>
        <taxon>Ecdysozoa</taxon>
        <taxon>Nematoda</taxon>
        <taxon>Chromadorea</taxon>
        <taxon>Rhabditida</taxon>
        <taxon>Tylenchina</taxon>
        <taxon>Tylenchomorpha</taxon>
        <taxon>Tylenchoidea</taxon>
        <taxon>Heteroderidae</taxon>
        <taxon>Heteroderinae</taxon>
        <taxon>Globodera</taxon>
    </lineage>
</organism>
<dbReference type="AlphaFoldDB" id="A0A183CSK3"/>
<sequence>MYAIRSYYDHRWVRILLQQFHRNFVCDDVLFEVFKFCGPFVLGLKVALIDDRFDRLVDAHFNSKKWSLGRLDIRRTNDGKGAEIVKYVDGKVERRLPIPQEPLPDNVRFEHLQISYIDENAIKFLQSIRRLFDSKGANLCIGTEEDQSL</sequence>
<reference evidence="1" key="1">
    <citation type="submission" date="2013-12" db="EMBL/GenBank/DDBJ databases">
        <authorList>
            <person name="Aslett M."/>
        </authorList>
    </citation>
    <scope>NUCLEOTIDE SEQUENCE [LARGE SCALE GENOMIC DNA]</scope>
    <source>
        <strain evidence="1">Lindley</strain>
    </source>
</reference>
<dbReference type="Proteomes" id="UP000050741">
    <property type="component" value="Unassembled WGS sequence"/>
</dbReference>
<evidence type="ECO:0000313" key="1">
    <source>
        <dbReference type="Proteomes" id="UP000050741"/>
    </source>
</evidence>
<proteinExistence type="predicted"/>
<name>A0A183CSK3_GLOPA</name>
<reference evidence="2" key="3">
    <citation type="submission" date="2016-06" db="UniProtKB">
        <authorList>
            <consortium name="WormBaseParasite"/>
        </authorList>
    </citation>
    <scope>IDENTIFICATION</scope>
</reference>
<reference evidence="1" key="2">
    <citation type="submission" date="2014-05" db="EMBL/GenBank/DDBJ databases">
        <title>The genome and life-stage specific transcriptomes of Globodera pallida elucidate key aspects of plant parasitism by a cyst nematode.</title>
        <authorList>
            <person name="Cotton J.A."/>
            <person name="Lilley C.J."/>
            <person name="Jones L.M."/>
            <person name="Kikuchi T."/>
            <person name="Reid A.J."/>
            <person name="Thorpe P."/>
            <person name="Tsai I.J."/>
            <person name="Beasley H."/>
            <person name="Blok V."/>
            <person name="Cock P.J.A."/>
            <person name="Van den Akker S.E."/>
            <person name="Holroyd N."/>
            <person name="Hunt M."/>
            <person name="Mantelin S."/>
            <person name="Naghra H."/>
            <person name="Pain A."/>
            <person name="Palomares-Rius J.E."/>
            <person name="Zarowiecki M."/>
            <person name="Berriman M."/>
            <person name="Jones J.T."/>
            <person name="Urwin P.E."/>
        </authorList>
    </citation>
    <scope>NUCLEOTIDE SEQUENCE [LARGE SCALE GENOMIC DNA]</scope>
    <source>
        <strain evidence="1">Lindley</strain>
    </source>
</reference>
<keyword evidence="1" id="KW-1185">Reference proteome</keyword>